<dbReference type="InterPro" id="IPR011701">
    <property type="entry name" value="MFS"/>
</dbReference>
<dbReference type="GO" id="GO:0022857">
    <property type="term" value="F:transmembrane transporter activity"/>
    <property type="evidence" value="ECO:0007669"/>
    <property type="project" value="InterPro"/>
</dbReference>
<dbReference type="Gene3D" id="1.20.1250.20">
    <property type="entry name" value="MFS general substrate transporter like domains"/>
    <property type="match status" value="2"/>
</dbReference>
<feature type="transmembrane region" description="Helical" evidence="8">
    <location>
        <begin position="180"/>
        <end position="200"/>
    </location>
</feature>
<feature type="transmembrane region" description="Helical" evidence="8">
    <location>
        <begin position="392"/>
        <end position="411"/>
    </location>
</feature>
<dbReference type="Pfam" id="PF07690">
    <property type="entry name" value="MFS_1"/>
    <property type="match status" value="1"/>
</dbReference>
<dbReference type="InterPro" id="IPR036259">
    <property type="entry name" value="MFS_trans_sf"/>
</dbReference>
<feature type="compositionally biased region" description="Polar residues" evidence="7">
    <location>
        <begin position="25"/>
        <end position="36"/>
    </location>
</feature>
<evidence type="ECO:0000259" key="9">
    <source>
        <dbReference type="PROSITE" id="PS50850"/>
    </source>
</evidence>
<feature type="transmembrane region" description="Helical" evidence="8">
    <location>
        <begin position="252"/>
        <end position="277"/>
    </location>
</feature>
<dbReference type="PANTHER" id="PTHR23501">
    <property type="entry name" value="MAJOR FACILITATOR SUPERFAMILY"/>
    <property type="match status" value="1"/>
</dbReference>
<comment type="caution">
    <text evidence="10">The sequence shown here is derived from an EMBL/GenBank/DDBJ whole genome shotgun (WGS) entry which is preliminary data.</text>
</comment>
<feature type="transmembrane region" description="Helical" evidence="8">
    <location>
        <begin position="451"/>
        <end position="474"/>
    </location>
</feature>
<evidence type="ECO:0000256" key="2">
    <source>
        <dbReference type="ARBA" id="ARBA00007520"/>
    </source>
</evidence>
<evidence type="ECO:0000313" key="11">
    <source>
        <dbReference type="Proteomes" id="UP000191500"/>
    </source>
</evidence>
<evidence type="ECO:0000256" key="5">
    <source>
        <dbReference type="ARBA" id="ARBA00022989"/>
    </source>
</evidence>
<dbReference type="EMBL" id="MDDG01000003">
    <property type="protein sequence ID" value="OQE43376.1"/>
    <property type="molecule type" value="Genomic_DNA"/>
</dbReference>
<dbReference type="SUPFAM" id="SSF103473">
    <property type="entry name" value="MFS general substrate transporter"/>
    <property type="match status" value="1"/>
</dbReference>
<organism evidence="10 11">
    <name type="scientific">Penicillium coprophilum</name>
    <dbReference type="NCBI Taxonomy" id="36646"/>
    <lineage>
        <taxon>Eukaryota</taxon>
        <taxon>Fungi</taxon>
        <taxon>Dikarya</taxon>
        <taxon>Ascomycota</taxon>
        <taxon>Pezizomycotina</taxon>
        <taxon>Eurotiomycetes</taxon>
        <taxon>Eurotiomycetidae</taxon>
        <taxon>Eurotiales</taxon>
        <taxon>Aspergillaceae</taxon>
        <taxon>Penicillium</taxon>
    </lineage>
</organism>
<feature type="region of interest" description="Disordered" evidence="7">
    <location>
        <begin position="1"/>
        <end position="44"/>
    </location>
</feature>
<dbReference type="Proteomes" id="UP000191500">
    <property type="component" value="Unassembled WGS sequence"/>
</dbReference>
<feature type="transmembrane region" description="Helical" evidence="8">
    <location>
        <begin position="283"/>
        <end position="305"/>
    </location>
</feature>
<dbReference type="PROSITE" id="PS50850">
    <property type="entry name" value="MFS"/>
    <property type="match status" value="1"/>
</dbReference>
<comment type="similarity">
    <text evidence="2">Belongs to the major facilitator superfamily. TCR/Tet family.</text>
</comment>
<feature type="transmembrane region" description="Helical" evidence="8">
    <location>
        <begin position="325"/>
        <end position="343"/>
    </location>
</feature>
<dbReference type="AlphaFoldDB" id="A0A1V6UYA7"/>
<accession>A0A1V6UYA7</accession>
<gene>
    <name evidence="10" type="ORF">PENCOP_c003G06371</name>
</gene>
<keyword evidence="11" id="KW-1185">Reference proteome</keyword>
<feature type="transmembrane region" description="Helical" evidence="8">
    <location>
        <begin position="529"/>
        <end position="547"/>
    </location>
</feature>
<feature type="transmembrane region" description="Helical" evidence="8">
    <location>
        <begin position="57"/>
        <end position="76"/>
    </location>
</feature>
<dbReference type="PANTHER" id="PTHR23501:SF12">
    <property type="entry name" value="MAJOR FACILITATOR SUPERFAMILY (MFS) PROFILE DOMAIN-CONTAINING PROTEIN-RELATED"/>
    <property type="match status" value="1"/>
</dbReference>
<evidence type="ECO:0000256" key="8">
    <source>
        <dbReference type="SAM" id="Phobius"/>
    </source>
</evidence>
<feature type="transmembrane region" description="Helical" evidence="8">
    <location>
        <begin position="212"/>
        <end position="232"/>
    </location>
</feature>
<keyword evidence="4 8" id="KW-0812">Transmembrane</keyword>
<feature type="transmembrane region" description="Helical" evidence="8">
    <location>
        <begin position="417"/>
        <end position="439"/>
    </location>
</feature>
<feature type="domain" description="Major facilitator superfamily (MFS) profile" evidence="9">
    <location>
        <begin position="54"/>
        <end position="551"/>
    </location>
</feature>
<reference evidence="11" key="1">
    <citation type="journal article" date="2017" name="Nat. Microbiol.">
        <title>Global analysis of biosynthetic gene clusters reveals vast potential of secondary metabolite production in Penicillium species.</title>
        <authorList>
            <person name="Nielsen J.C."/>
            <person name="Grijseels S."/>
            <person name="Prigent S."/>
            <person name="Ji B."/>
            <person name="Dainat J."/>
            <person name="Nielsen K.F."/>
            <person name="Frisvad J.C."/>
            <person name="Workman M."/>
            <person name="Nielsen J."/>
        </authorList>
    </citation>
    <scope>NUCLEOTIDE SEQUENCE [LARGE SCALE GENOMIC DNA]</scope>
    <source>
        <strain evidence="11">IBT 31321</strain>
    </source>
</reference>
<dbReference type="STRING" id="36646.A0A1V6UYA7"/>
<evidence type="ECO:0000256" key="6">
    <source>
        <dbReference type="ARBA" id="ARBA00023136"/>
    </source>
</evidence>
<proteinExistence type="inferred from homology"/>
<evidence type="ECO:0000256" key="7">
    <source>
        <dbReference type="SAM" id="MobiDB-lite"/>
    </source>
</evidence>
<feature type="transmembrane region" description="Helical" evidence="8">
    <location>
        <begin position="148"/>
        <end position="168"/>
    </location>
</feature>
<keyword evidence="6 8" id="KW-0472">Membrane</keyword>
<evidence type="ECO:0000256" key="4">
    <source>
        <dbReference type="ARBA" id="ARBA00022692"/>
    </source>
</evidence>
<keyword evidence="5 8" id="KW-1133">Transmembrane helix</keyword>
<comment type="subcellular location">
    <subcellularLocation>
        <location evidence="1">Membrane</location>
        <topology evidence="1">Multi-pass membrane protein</topology>
    </subcellularLocation>
</comment>
<sequence>METVTHSIDPPSKSRDSEKGLYINNDETNPTSTSSLEPEPTVENDDPVRTVHGIRWALAYSSLISTVLFYSLDGTIVADIQPSIINSLGETEKLPWIGVAIALGTIAILPLGKAYGVFNVKWLFLSCVVGFEVGSVLCGAAPNMNAMIVGRVIQGVAGCGCYSGGLTYISMATTKNERPLYLSGVVAMWGLGSVLGPVIGGAFAQSTATWRWAFYINLVVAALVAPSLIFCLPNINPIEKPFLAKLRMQDWVGIIIFLGGAACFTMAITFGGVTFPFSSASEIVLWTMTGVLLVAFILVTIFHPLVASENQLYPVHLMKRLELNILQYEVFVASGAMMITLYYTPLLFQFTRSDGPLSAGIRLLPFVCMIVFFGIFNGALMPKLGYYMPWYVFGNAMILIGSSLMMTIDAYTSPSRIYGYTALIGMGVGSFVTAGFAVVQALVPVSDLNNAVGFMAIGQMLGQIALLSLAASLYQNIGVQKIQVLLPNLSTQDVQQLTTGRQSSLFESLSVDIQTALIEQLTFAIRNTFVILIAASALAFIASLFLGRHKLY</sequence>
<protein>
    <recommendedName>
        <fullName evidence="9">Major facilitator superfamily (MFS) profile domain-containing protein</fullName>
    </recommendedName>
</protein>
<keyword evidence="3" id="KW-0813">Transport</keyword>
<feature type="transmembrane region" description="Helical" evidence="8">
    <location>
        <begin position="122"/>
        <end position="142"/>
    </location>
</feature>
<name>A0A1V6UYA7_9EURO</name>
<evidence type="ECO:0000256" key="3">
    <source>
        <dbReference type="ARBA" id="ARBA00022448"/>
    </source>
</evidence>
<dbReference type="GO" id="GO:0005886">
    <property type="term" value="C:plasma membrane"/>
    <property type="evidence" value="ECO:0007669"/>
    <property type="project" value="TreeGrafter"/>
</dbReference>
<feature type="transmembrane region" description="Helical" evidence="8">
    <location>
        <begin position="96"/>
        <end position="115"/>
    </location>
</feature>
<evidence type="ECO:0000256" key="1">
    <source>
        <dbReference type="ARBA" id="ARBA00004141"/>
    </source>
</evidence>
<feature type="transmembrane region" description="Helical" evidence="8">
    <location>
        <begin position="363"/>
        <end position="380"/>
    </location>
</feature>
<evidence type="ECO:0000313" key="10">
    <source>
        <dbReference type="EMBL" id="OQE43376.1"/>
    </source>
</evidence>
<dbReference type="InterPro" id="IPR020846">
    <property type="entry name" value="MFS_dom"/>
</dbReference>